<evidence type="ECO:0000313" key="1">
    <source>
        <dbReference type="EMBL" id="KHN05987.1"/>
    </source>
</evidence>
<proteinExistence type="predicted"/>
<dbReference type="AlphaFoldDB" id="A0A0B2PEG5"/>
<dbReference type="EMBL" id="KN667871">
    <property type="protein sequence ID" value="KHN05987.1"/>
    <property type="molecule type" value="Genomic_DNA"/>
</dbReference>
<protein>
    <submittedName>
        <fullName evidence="1">Uncharacterized protein</fullName>
    </submittedName>
</protein>
<gene>
    <name evidence="1" type="ORF">glysoja_040911</name>
</gene>
<sequence>MGCPDLEETKNEDPKLMGTLDEGTTIICPIYIVNISSMNPLPHLSMKGTPIVSSHTFSPFVKYPMIPTIVATLKI</sequence>
<accession>A0A0B2PEG5</accession>
<name>A0A0B2PEG5_GLYSO</name>
<organism evidence="1">
    <name type="scientific">Glycine soja</name>
    <name type="common">Wild soybean</name>
    <dbReference type="NCBI Taxonomy" id="3848"/>
    <lineage>
        <taxon>Eukaryota</taxon>
        <taxon>Viridiplantae</taxon>
        <taxon>Streptophyta</taxon>
        <taxon>Embryophyta</taxon>
        <taxon>Tracheophyta</taxon>
        <taxon>Spermatophyta</taxon>
        <taxon>Magnoliopsida</taxon>
        <taxon>eudicotyledons</taxon>
        <taxon>Gunneridae</taxon>
        <taxon>Pentapetalae</taxon>
        <taxon>rosids</taxon>
        <taxon>fabids</taxon>
        <taxon>Fabales</taxon>
        <taxon>Fabaceae</taxon>
        <taxon>Papilionoideae</taxon>
        <taxon>50 kb inversion clade</taxon>
        <taxon>NPAAA clade</taxon>
        <taxon>indigoferoid/millettioid clade</taxon>
        <taxon>Phaseoleae</taxon>
        <taxon>Glycine</taxon>
        <taxon>Glycine subgen. Soja</taxon>
    </lineage>
</organism>
<reference evidence="1" key="1">
    <citation type="submission" date="2014-07" db="EMBL/GenBank/DDBJ databases">
        <title>Identification of a novel salt tolerance gene in wild soybean by whole-genome sequencing.</title>
        <authorList>
            <person name="Lam H.-M."/>
            <person name="Qi X."/>
            <person name="Li M.-W."/>
            <person name="Liu X."/>
            <person name="Xie M."/>
            <person name="Ni M."/>
            <person name="Xu X."/>
        </authorList>
    </citation>
    <scope>NUCLEOTIDE SEQUENCE [LARGE SCALE GENOMIC DNA]</scope>
    <source>
        <tissue evidence="1">Root</tissue>
    </source>
</reference>
<dbReference type="Proteomes" id="UP000053555">
    <property type="component" value="Unassembled WGS sequence"/>
</dbReference>